<sequence>MPKVDVNGIALHYEEQGAGAPVLLIMGLATQLIAWPPAFVDGLAARGYRVIRFDNRDIGLSSKTGGPAPQAKDVLRGVASKRLAKSDYLLSDMADDAAGLIDALNLGPTHVVGVSMGGMIAQELAIRHPDKVASLTSIMSNTGSKLHGKPAASFLGEFRKSFLAARPTTREEAVEFGMNAWRQISGPHLDETELRGMIEAAIERDPDPIGRVRQISAILASPDRTAQLRQLDVPTLVVHGLIDRLVTPSGGIATAKAIPGSRLLMFPDMAHDLPRPRIPEILDAVVANAERGAAAQGHSGVRHPA</sequence>
<evidence type="ECO:0000313" key="3">
    <source>
        <dbReference type="Proteomes" id="UP001499938"/>
    </source>
</evidence>
<feature type="domain" description="AB hydrolase-1" evidence="1">
    <location>
        <begin position="21"/>
        <end position="272"/>
    </location>
</feature>
<dbReference type="InterPro" id="IPR050471">
    <property type="entry name" value="AB_hydrolase"/>
</dbReference>
<proteinExistence type="predicted"/>
<dbReference type="SUPFAM" id="SSF53474">
    <property type="entry name" value="alpha/beta-Hydrolases"/>
    <property type="match status" value="1"/>
</dbReference>
<name>A0ABN2LP14_9MICO</name>
<keyword evidence="3" id="KW-1185">Reference proteome</keyword>
<dbReference type="EMBL" id="BAAAPO010000029">
    <property type="protein sequence ID" value="GAA1794415.1"/>
    <property type="molecule type" value="Genomic_DNA"/>
</dbReference>
<protein>
    <submittedName>
        <fullName evidence="2">Alpha/beta hydrolase</fullName>
    </submittedName>
</protein>
<dbReference type="InterPro" id="IPR029058">
    <property type="entry name" value="AB_hydrolase_fold"/>
</dbReference>
<dbReference type="PANTHER" id="PTHR43433:SF5">
    <property type="entry name" value="AB HYDROLASE-1 DOMAIN-CONTAINING PROTEIN"/>
    <property type="match status" value="1"/>
</dbReference>
<dbReference type="Gene3D" id="3.40.50.1820">
    <property type="entry name" value="alpha/beta hydrolase"/>
    <property type="match status" value="1"/>
</dbReference>
<dbReference type="PANTHER" id="PTHR43433">
    <property type="entry name" value="HYDROLASE, ALPHA/BETA FOLD FAMILY PROTEIN"/>
    <property type="match status" value="1"/>
</dbReference>
<organism evidence="2 3">
    <name type="scientific">Nostocoides veronense</name>
    <dbReference type="NCBI Taxonomy" id="330836"/>
    <lineage>
        <taxon>Bacteria</taxon>
        <taxon>Bacillati</taxon>
        <taxon>Actinomycetota</taxon>
        <taxon>Actinomycetes</taxon>
        <taxon>Micrococcales</taxon>
        <taxon>Intrasporangiaceae</taxon>
        <taxon>Nostocoides</taxon>
    </lineage>
</organism>
<comment type="caution">
    <text evidence="2">The sequence shown here is derived from an EMBL/GenBank/DDBJ whole genome shotgun (WGS) entry which is preliminary data.</text>
</comment>
<accession>A0ABN2LP14</accession>
<evidence type="ECO:0000259" key="1">
    <source>
        <dbReference type="Pfam" id="PF00561"/>
    </source>
</evidence>
<evidence type="ECO:0000313" key="2">
    <source>
        <dbReference type="EMBL" id="GAA1794415.1"/>
    </source>
</evidence>
<reference evidence="2 3" key="1">
    <citation type="journal article" date="2019" name="Int. J. Syst. Evol. Microbiol.">
        <title>The Global Catalogue of Microorganisms (GCM) 10K type strain sequencing project: providing services to taxonomists for standard genome sequencing and annotation.</title>
        <authorList>
            <consortium name="The Broad Institute Genomics Platform"/>
            <consortium name="The Broad Institute Genome Sequencing Center for Infectious Disease"/>
            <person name="Wu L."/>
            <person name="Ma J."/>
        </authorList>
    </citation>
    <scope>NUCLEOTIDE SEQUENCE [LARGE SCALE GENOMIC DNA]</scope>
    <source>
        <strain evidence="2 3">JCM 15592</strain>
    </source>
</reference>
<dbReference type="Proteomes" id="UP001499938">
    <property type="component" value="Unassembled WGS sequence"/>
</dbReference>
<gene>
    <name evidence="2" type="ORF">GCM10009811_18790</name>
</gene>
<dbReference type="GO" id="GO:0016787">
    <property type="term" value="F:hydrolase activity"/>
    <property type="evidence" value="ECO:0007669"/>
    <property type="project" value="UniProtKB-KW"/>
</dbReference>
<dbReference type="InterPro" id="IPR000073">
    <property type="entry name" value="AB_hydrolase_1"/>
</dbReference>
<keyword evidence="2" id="KW-0378">Hydrolase</keyword>
<dbReference type="Pfam" id="PF00561">
    <property type="entry name" value="Abhydrolase_1"/>
    <property type="match status" value="1"/>
</dbReference>
<dbReference type="RefSeq" id="WP_344084066.1">
    <property type="nucleotide sequence ID" value="NZ_BAAAPO010000029.1"/>
</dbReference>